<dbReference type="InterPro" id="IPR019953">
    <property type="entry name" value="OHR"/>
</dbReference>
<evidence type="ECO:0000313" key="3">
    <source>
        <dbReference type="Proteomes" id="UP000050909"/>
    </source>
</evidence>
<gene>
    <name evidence="2" type="ORF">FC62_GL000839</name>
</gene>
<dbReference type="Gene3D" id="3.30.300.20">
    <property type="match status" value="1"/>
</dbReference>
<dbReference type="NCBIfam" id="TIGR03561">
    <property type="entry name" value="organ_hyd_perox"/>
    <property type="match status" value="1"/>
</dbReference>
<dbReference type="Proteomes" id="UP000050909">
    <property type="component" value="Unassembled WGS sequence"/>
</dbReference>
<organism evidence="2 3">
    <name type="scientific">Amylolactobacillus amylotrophicus DSM 20534</name>
    <dbReference type="NCBI Taxonomy" id="1423722"/>
    <lineage>
        <taxon>Bacteria</taxon>
        <taxon>Bacillati</taxon>
        <taxon>Bacillota</taxon>
        <taxon>Bacilli</taxon>
        <taxon>Lactobacillales</taxon>
        <taxon>Lactobacillaceae</taxon>
        <taxon>Amylolactobacillus</taxon>
    </lineage>
</organism>
<dbReference type="AlphaFoldDB" id="A0A0R1H2T5"/>
<evidence type="ECO:0000313" key="2">
    <source>
        <dbReference type="EMBL" id="KRK38068.1"/>
    </source>
</evidence>
<sequence length="145" mass="15762">MEVFTNMTSYDAMKKISVKTAINEGGREGVSYTPNKSFEVKTSMTETPDTVTPELLFAAGFSACFNGAMSFPLEADGKGDLPRKLRAEVSLYNGVGTDFKLRVTLIGHIEGLSKDETLSYMKKGEQICPYSKATAGNIEVVLEAE</sequence>
<keyword evidence="3" id="KW-1185">Reference proteome</keyword>
<dbReference type="InterPro" id="IPR036102">
    <property type="entry name" value="OsmC/Ohrsf"/>
</dbReference>
<dbReference type="GO" id="GO:0006979">
    <property type="term" value="P:response to oxidative stress"/>
    <property type="evidence" value="ECO:0007669"/>
    <property type="project" value="InterPro"/>
</dbReference>
<dbReference type="PANTHER" id="PTHR33797:SF2">
    <property type="entry name" value="ORGANIC HYDROPEROXIDE RESISTANCE PROTEIN-LIKE"/>
    <property type="match status" value="1"/>
</dbReference>
<dbReference type="SUPFAM" id="SSF82784">
    <property type="entry name" value="OsmC-like"/>
    <property type="match status" value="1"/>
</dbReference>
<dbReference type="PATRIC" id="fig|1423722.3.peg.855"/>
<comment type="similarity">
    <text evidence="1">Belongs to the OsmC/Ohr family.</text>
</comment>
<dbReference type="PANTHER" id="PTHR33797">
    <property type="entry name" value="ORGANIC HYDROPEROXIDE RESISTANCE PROTEIN-LIKE"/>
    <property type="match status" value="1"/>
</dbReference>
<protein>
    <submittedName>
        <fullName evidence="2">Organic hydroperoxide resistance protein</fullName>
    </submittedName>
</protein>
<dbReference type="Pfam" id="PF02566">
    <property type="entry name" value="OsmC"/>
    <property type="match status" value="1"/>
</dbReference>
<name>A0A0R1H2T5_9LACO</name>
<dbReference type="EMBL" id="AZCV01000002">
    <property type="protein sequence ID" value="KRK38068.1"/>
    <property type="molecule type" value="Genomic_DNA"/>
</dbReference>
<proteinExistence type="inferred from homology"/>
<dbReference type="InterPro" id="IPR015946">
    <property type="entry name" value="KH_dom-like_a/b"/>
</dbReference>
<accession>A0A0R1H2T5</accession>
<comment type="caution">
    <text evidence="2">The sequence shown here is derived from an EMBL/GenBank/DDBJ whole genome shotgun (WGS) entry which is preliminary data.</text>
</comment>
<reference evidence="2 3" key="1">
    <citation type="journal article" date="2015" name="Genome Announc.">
        <title>Expanding the biotechnology potential of lactobacilli through comparative genomics of 213 strains and associated genera.</title>
        <authorList>
            <person name="Sun Z."/>
            <person name="Harris H.M."/>
            <person name="McCann A."/>
            <person name="Guo C."/>
            <person name="Argimon S."/>
            <person name="Zhang W."/>
            <person name="Yang X."/>
            <person name="Jeffery I.B."/>
            <person name="Cooney J.C."/>
            <person name="Kagawa T.F."/>
            <person name="Liu W."/>
            <person name="Song Y."/>
            <person name="Salvetti E."/>
            <person name="Wrobel A."/>
            <person name="Rasinkangas P."/>
            <person name="Parkhill J."/>
            <person name="Rea M.C."/>
            <person name="O'Sullivan O."/>
            <person name="Ritari J."/>
            <person name="Douillard F.P."/>
            <person name="Paul Ross R."/>
            <person name="Yang R."/>
            <person name="Briner A.E."/>
            <person name="Felis G.E."/>
            <person name="de Vos W.M."/>
            <person name="Barrangou R."/>
            <person name="Klaenhammer T.R."/>
            <person name="Caufield P.W."/>
            <person name="Cui Y."/>
            <person name="Zhang H."/>
            <person name="O'Toole P.W."/>
        </authorList>
    </citation>
    <scope>NUCLEOTIDE SEQUENCE [LARGE SCALE GENOMIC DNA]</scope>
    <source>
        <strain evidence="2 3">DSM 20534</strain>
    </source>
</reference>
<dbReference type="InterPro" id="IPR003718">
    <property type="entry name" value="OsmC/Ohr_fam"/>
</dbReference>
<evidence type="ECO:0000256" key="1">
    <source>
        <dbReference type="ARBA" id="ARBA00007378"/>
    </source>
</evidence>